<dbReference type="CDD" id="cd24033">
    <property type="entry name" value="ASKHA_NBD_NodU_CmcH-like_N"/>
    <property type="match status" value="1"/>
</dbReference>
<accession>A0A382F5U4</accession>
<feature type="non-terminal residue" evidence="2">
    <location>
        <position position="382"/>
    </location>
</feature>
<dbReference type="PANTHER" id="PTHR34847:SF1">
    <property type="entry name" value="NODULATION PROTEIN U"/>
    <property type="match status" value="1"/>
</dbReference>
<dbReference type="Gene3D" id="3.30.420.40">
    <property type="match status" value="1"/>
</dbReference>
<protein>
    <recommendedName>
        <fullName evidence="1">Carbamoyltransferase domain-containing protein</fullName>
    </recommendedName>
</protein>
<dbReference type="AlphaFoldDB" id="A0A382F5U4"/>
<dbReference type="Pfam" id="PF02543">
    <property type="entry name" value="Carbam_trans_N"/>
    <property type="match status" value="2"/>
</dbReference>
<dbReference type="EMBL" id="UINC01048034">
    <property type="protein sequence ID" value="SVB58069.1"/>
    <property type="molecule type" value="Genomic_DNA"/>
</dbReference>
<evidence type="ECO:0000313" key="2">
    <source>
        <dbReference type="EMBL" id="SVB58069.1"/>
    </source>
</evidence>
<sequence length="382" mass="42456">MKKNPTWIAGIARGHNSGVCLLKDGEVVFTIEEERLTRRKYDGGPLAAMVKILDYTDKLDFLVVAHTQNLEQAGKIDFSGDDIYTGLARKLGLISRRDYDVYGSGHEQVIDLSHIHHKLHAACAFYRSGFDKAVALIVDGAGTFLEFNITNTYNQQEATLCFETESIIDCSYPNKFKTLYKHIGVRGPMISSHHDDFSSHMYDEPEGSTHELHITENAGITKAYEAVTQYCGFQFIEAGKTMGLFPYGKPNKKVPKIFRDDGALSIADRQVIIPAYPNGAHVNHNMFEYLAPGETGWNVDVTEHDNRRNMAYAIQTESQEEVVKLIRKSVKMSGKKKVVISGGYGLNCVANYHYLGALKDEGIEIYVEPVSNDAGTAMGAAL</sequence>
<reference evidence="2" key="1">
    <citation type="submission" date="2018-05" db="EMBL/GenBank/DDBJ databases">
        <authorList>
            <person name="Lanie J.A."/>
            <person name="Ng W.-L."/>
            <person name="Kazmierczak K.M."/>
            <person name="Andrzejewski T.M."/>
            <person name="Davidsen T.M."/>
            <person name="Wayne K.J."/>
            <person name="Tettelin H."/>
            <person name="Glass J.I."/>
            <person name="Rusch D."/>
            <person name="Podicherti R."/>
            <person name="Tsui H.-C.T."/>
            <person name="Winkler M.E."/>
        </authorList>
    </citation>
    <scope>NUCLEOTIDE SEQUENCE</scope>
</reference>
<gene>
    <name evidence="2" type="ORF">METZ01_LOCUS210923</name>
</gene>
<proteinExistence type="predicted"/>
<dbReference type="InterPro" id="IPR003696">
    <property type="entry name" value="Carbtransf_dom"/>
</dbReference>
<feature type="domain" description="Carbamoyltransferase" evidence="1">
    <location>
        <begin position="8"/>
        <end position="74"/>
    </location>
</feature>
<dbReference type="GO" id="GO:0003824">
    <property type="term" value="F:catalytic activity"/>
    <property type="evidence" value="ECO:0007669"/>
    <property type="project" value="InterPro"/>
</dbReference>
<organism evidence="2">
    <name type="scientific">marine metagenome</name>
    <dbReference type="NCBI Taxonomy" id="408172"/>
    <lineage>
        <taxon>unclassified sequences</taxon>
        <taxon>metagenomes</taxon>
        <taxon>ecological metagenomes</taxon>
    </lineage>
</organism>
<name>A0A382F5U4_9ZZZZ</name>
<dbReference type="InterPro" id="IPR051338">
    <property type="entry name" value="NodU/CmcH_Carbamoyltrnsfr"/>
</dbReference>
<feature type="domain" description="Carbamoyltransferase" evidence="1">
    <location>
        <begin position="113"/>
        <end position="382"/>
    </location>
</feature>
<evidence type="ECO:0000259" key="1">
    <source>
        <dbReference type="Pfam" id="PF02543"/>
    </source>
</evidence>
<dbReference type="PANTHER" id="PTHR34847">
    <property type="entry name" value="NODULATION PROTEIN U"/>
    <property type="match status" value="1"/>
</dbReference>